<dbReference type="Proteomes" id="UP000230002">
    <property type="component" value="Unassembled WGS sequence"/>
</dbReference>
<gene>
    <name evidence="3" type="ORF">GSI_05029</name>
</gene>
<dbReference type="GO" id="GO:0140662">
    <property type="term" value="F:ATP-dependent protein folding chaperone"/>
    <property type="evidence" value="ECO:0007669"/>
    <property type="project" value="InterPro"/>
</dbReference>
<keyword evidence="4" id="KW-1185">Reference proteome</keyword>
<name>A0A2G8SGN5_9APHY</name>
<dbReference type="Gene3D" id="1.20.120.790">
    <property type="entry name" value="Heat shock protein 90, C-terminal domain"/>
    <property type="match status" value="1"/>
</dbReference>
<dbReference type="EMBL" id="AYKW01000009">
    <property type="protein sequence ID" value="PIL32911.1"/>
    <property type="molecule type" value="Genomic_DNA"/>
</dbReference>
<sequence>MERIVKAQALRDSSMSSYMALKKTLDLNPHNPIVKKLKCKVTEDKVDKPVRDLIFSLFETALLISGFLLDDPTSFAKRIHRMIALGLDVDEEEAAAPLLSSCSVALQLYVSLVISSSVSTAYLLPAASSL</sequence>
<dbReference type="GO" id="GO:0005524">
    <property type="term" value="F:ATP binding"/>
    <property type="evidence" value="ECO:0007669"/>
    <property type="project" value="InterPro"/>
</dbReference>
<dbReference type="InterPro" id="IPR001404">
    <property type="entry name" value="Hsp90_fam"/>
</dbReference>
<evidence type="ECO:0000256" key="1">
    <source>
        <dbReference type="ARBA" id="ARBA00008239"/>
    </source>
</evidence>
<dbReference type="GO" id="GO:0016887">
    <property type="term" value="F:ATP hydrolysis activity"/>
    <property type="evidence" value="ECO:0007669"/>
    <property type="project" value="InterPro"/>
</dbReference>
<keyword evidence="2" id="KW-0143">Chaperone</keyword>
<reference evidence="3 4" key="1">
    <citation type="journal article" date="2015" name="Sci. Rep.">
        <title>Chromosome-level genome map provides insights into diverse defense mechanisms in the medicinal fungus Ganoderma sinense.</title>
        <authorList>
            <person name="Zhu Y."/>
            <person name="Xu J."/>
            <person name="Sun C."/>
            <person name="Zhou S."/>
            <person name="Xu H."/>
            <person name="Nelson D.R."/>
            <person name="Qian J."/>
            <person name="Song J."/>
            <person name="Luo H."/>
            <person name="Xiang L."/>
            <person name="Li Y."/>
            <person name="Xu Z."/>
            <person name="Ji A."/>
            <person name="Wang L."/>
            <person name="Lu S."/>
            <person name="Hayward A."/>
            <person name="Sun W."/>
            <person name="Li X."/>
            <person name="Schwartz D.C."/>
            <person name="Wang Y."/>
            <person name="Chen S."/>
        </authorList>
    </citation>
    <scope>NUCLEOTIDE SEQUENCE [LARGE SCALE GENOMIC DNA]</scope>
    <source>
        <strain evidence="3 4">ZZ0214-1</strain>
    </source>
</reference>
<organism evidence="3 4">
    <name type="scientific">Ganoderma sinense ZZ0214-1</name>
    <dbReference type="NCBI Taxonomy" id="1077348"/>
    <lineage>
        <taxon>Eukaryota</taxon>
        <taxon>Fungi</taxon>
        <taxon>Dikarya</taxon>
        <taxon>Basidiomycota</taxon>
        <taxon>Agaricomycotina</taxon>
        <taxon>Agaricomycetes</taxon>
        <taxon>Polyporales</taxon>
        <taxon>Polyporaceae</taxon>
        <taxon>Ganoderma</taxon>
    </lineage>
</organism>
<evidence type="ECO:0000256" key="2">
    <source>
        <dbReference type="ARBA" id="ARBA00023186"/>
    </source>
</evidence>
<evidence type="ECO:0000313" key="3">
    <source>
        <dbReference type="EMBL" id="PIL32911.1"/>
    </source>
</evidence>
<dbReference type="GO" id="GO:0051082">
    <property type="term" value="F:unfolded protein binding"/>
    <property type="evidence" value="ECO:0007669"/>
    <property type="project" value="InterPro"/>
</dbReference>
<dbReference type="Pfam" id="PF00183">
    <property type="entry name" value="HSP90"/>
    <property type="match status" value="1"/>
</dbReference>
<protein>
    <submittedName>
        <fullName evidence="3">Uncharacterized protein</fullName>
    </submittedName>
</protein>
<comment type="caution">
    <text evidence="3">The sequence shown here is derived from an EMBL/GenBank/DDBJ whole genome shotgun (WGS) entry which is preliminary data.</text>
</comment>
<dbReference type="PANTHER" id="PTHR11528">
    <property type="entry name" value="HEAT SHOCK PROTEIN 90 FAMILY MEMBER"/>
    <property type="match status" value="1"/>
</dbReference>
<dbReference type="InterPro" id="IPR037196">
    <property type="entry name" value="HSP90_C"/>
</dbReference>
<dbReference type="AlphaFoldDB" id="A0A2G8SGN5"/>
<accession>A0A2G8SGN5</accession>
<evidence type="ECO:0000313" key="4">
    <source>
        <dbReference type="Proteomes" id="UP000230002"/>
    </source>
</evidence>
<proteinExistence type="inferred from homology"/>
<dbReference type="SUPFAM" id="SSF110942">
    <property type="entry name" value="HSP90 C-terminal domain"/>
    <property type="match status" value="1"/>
</dbReference>
<dbReference type="OrthoDB" id="28737at2759"/>
<dbReference type="STRING" id="1077348.A0A2G8SGN5"/>
<comment type="similarity">
    <text evidence="1">Belongs to the heat shock protein 90 family.</text>
</comment>